<keyword evidence="2" id="KW-0732">Signal</keyword>
<gene>
    <name evidence="4" type="ORF">GCM10010124_05450</name>
</gene>
<dbReference type="EMBL" id="BMQC01000001">
    <property type="protein sequence ID" value="GGK15633.1"/>
    <property type="molecule type" value="Genomic_DNA"/>
</dbReference>
<feature type="signal peptide" evidence="2">
    <location>
        <begin position="1"/>
        <end position="23"/>
    </location>
</feature>
<proteinExistence type="predicted"/>
<dbReference type="PROSITE" id="PS51318">
    <property type="entry name" value="TAT"/>
    <property type="match status" value="1"/>
</dbReference>
<organism evidence="4 5">
    <name type="scientific">Pilimelia terevasa</name>
    <dbReference type="NCBI Taxonomy" id="53372"/>
    <lineage>
        <taxon>Bacteria</taxon>
        <taxon>Bacillati</taxon>
        <taxon>Actinomycetota</taxon>
        <taxon>Actinomycetes</taxon>
        <taxon>Micromonosporales</taxon>
        <taxon>Micromonosporaceae</taxon>
        <taxon>Pilimelia</taxon>
    </lineage>
</organism>
<keyword evidence="5" id="KW-1185">Reference proteome</keyword>
<evidence type="ECO:0000256" key="1">
    <source>
        <dbReference type="SAM" id="MobiDB-lite"/>
    </source>
</evidence>
<feature type="compositionally biased region" description="Low complexity" evidence="1">
    <location>
        <begin position="46"/>
        <end position="55"/>
    </location>
</feature>
<feature type="chain" id="PRO_5035329171" description="N,N-dimethylformamidase beta subunit-like C-terminal domain-containing protein" evidence="2">
    <location>
        <begin position="24"/>
        <end position="517"/>
    </location>
</feature>
<evidence type="ECO:0000313" key="4">
    <source>
        <dbReference type="EMBL" id="GGK15633.1"/>
    </source>
</evidence>
<evidence type="ECO:0000256" key="2">
    <source>
        <dbReference type="SAM" id="SignalP"/>
    </source>
</evidence>
<dbReference type="InterPro" id="IPR006311">
    <property type="entry name" value="TAT_signal"/>
</dbReference>
<feature type="region of interest" description="Disordered" evidence="1">
    <location>
        <begin position="42"/>
        <end position="86"/>
    </location>
</feature>
<dbReference type="InterPro" id="IPR046540">
    <property type="entry name" value="DMFA2_C"/>
</dbReference>
<sequence>MVVYGRRALLGLAVAGTGVGAAAALLTRPTSTVAQVRDVAHDDDAAPAPRRPSAAGQAHVREENARAGSDGWRHTRGLRPSDDIGHQVQGYADASSVAPGGTISFHVSARTDRECRIEVYRLGHYGGRGGRLMQLRAGVPVALRPAPANPDRRRSVACRWPASWRLAVPRTWPSGLYVAVFATGTHRAAAPFVVRDPQRAAALCVVVPTATYQAYNLWPDDRVRGRSLYRGVDAAGAFTPGGRAAYVSFDRPYRGEGLPFRFGDDVEFVRWGEEAGYDLAYATSEDLHRGRVDVRRYRGLVFSGHDEYWTAPMRRRVEEAVADGTSLAFLSANNIYWHVRLVPAAVDAGRADRVVGCAKSVDDPGRGHGAATGKWRQAAPAPAEPEQRLTGTQYRSVVRGAAPLVVRAARHWLWRDCGVRAGTRIPHVVVGEADSFDERVGVARSARHTLVSASPYPGPSGRRWTQHTSVRELANGAVVFTAGTFGWTRALGPGRFGDPRIQQATRNLLDRICLGPA</sequence>
<dbReference type="Pfam" id="PF20254">
    <property type="entry name" value="DMFA2_C"/>
    <property type="match status" value="1"/>
</dbReference>
<reference evidence="4" key="2">
    <citation type="submission" date="2020-09" db="EMBL/GenBank/DDBJ databases">
        <authorList>
            <person name="Sun Q."/>
            <person name="Ohkuma M."/>
        </authorList>
    </citation>
    <scope>NUCLEOTIDE SEQUENCE</scope>
    <source>
        <strain evidence="4">JCM 3091</strain>
    </source>
</reference>
<dbReference type="AlphaFoldDB" id="A0A8J3FEH2"/>
<evidence type="ECO:0000259" key="3">
    <source>
        <dbReference type="Pfam" id="PF20254"/>
    </source>
</evidence>
<evidence type="ECO:0000313" key="5">
    <source>
        <dbReference type="Proteomes" id="UP000662200"/>
    </source>
</evidence>
<accession>A0A8J3FEH2</accession>
<feature type="region of interest" description="Disordered" evidence="1">
    <location>
        <begin position="363"/>
        <end position="387"/>
    </location>
</feature>
<feature type="domain" description="N,N-dimethylformamidase beta subunit-like C-terminal" evidence="3">
    <location>
        <begin position="116"/>
        <end position="492"/>
    </location>
</feature>
<reference evidence="4" key="1">
    <citation type="journal article" date="2014" name="Int. J. Syst. Evol. Microbiol.">
        <title>Complete genome sequence of Corynebacterium casei LMG S-19264T (=DSM 44701T), isolated from a smear-ripened cheese.</title>
        <authorList>
            <consortium name="US DOE Joint Genome Institute (JGI-PGF)"/>
            <person name="Walter F."/>
            <person name="Albersmeier A."/>
            <person name="Kalinowski J."/>
            <person name="Ruckert C."/>
        </authorList>
    </citation>
    <scope>NUCLEOTIDE SEQUENCE</scope>
    <source>
        <strain evidence="4">JCM 3091</strain>
    </source>
</reference>
<name>A0A8J3FEH2_9ACTN</name>
<protein>
    <recommendedName>
        <fullName evidence="3">N,N-dimethylformamidase beta subunit-like C-terminal domain-containing protein</fullName>
    </recommendedName>
</protein>
<comment type="caution">
    <text evidence="4">The sequence shown here is derived from an EMBL/GenBank/DDBJ whole genome shotgun (WGS) entry which is preliminary data.</text>
</comment>
<dbReference type="Proteomes" id="UP000662200">
    <property type="component" value="Unassembled WGS sequence"/>
</dbReference>